<organism evidence="1 2">
    <name type="scientific">Dreissena polymorpha</name>
    <name type="common">Zebra mussel</name>
    <name type="synonym">Mytilus polymorpha</name>
    <dbReference type="NCBI Taxonomy" id="45954"/>
    <lineage>
        <taxon>Eukaryota</taxon>
        <taxon>Metazoa</taxon>
        <taxon>Spiralia</taxon>
        <taxon>Lophotrochozoa</taxon>
        <taxon>Mollusca</taxon>
        <taxon>Bivalvia</taxon>
        <taxon>Autobranchia</taxon>
        <taxon>Heteroconchia</taxon>
        <taxon>Euheterodonta</taxon>
        <taxon>Imparidentia</taxon>
        <taxon>Neoheterodontei</taxon>
        <taxon>Myida</taxon>
        <taxon>Dreissenoidea</taxon>
        <taxon>Dreissenidae</taxon>
        <taxon>Dreissena</taxon>
    </lineage>
</organism>
<sequence>MQKSFSLVNNDDSAPQKCFRFSNLLTSGSSKSYISELERSHNLTGSLRGGPFPAGAVYNVCFSDKLSW</sequence>
<protein>
    <submittedName>
        <fullName evidence="1">Uncharacterized protein</fullName>
    </submittedName>
</protein>
<comment type="caution">
    <text evidence="1">The sequence shown here is derived from an EMBL/GenBank/DDBJ whole genome shotgun (WGS) entry which is preliminary data.</text>
</comment>
<keyword evidence="2" id="KW-1185">Reference proteome</keyword>
<gene>
    <name evidence="1" type="ORF">DPMN_101091</name>
</gene>
<dbReference type="AlphaFoldDB" id="A0A9D4R9B0"/>
<reference evidence="1" key="2">
    <citation type="submission" date="2020-11" db="EMBL/GenBank/DDBJ databases">
        <authorList>
            <person name="McCartney M.A."/>
            <person name="Auch B."/>
            <person name="Kono T."/>
            <person name="Mallez S."/>
            <person name="Becker A."/>
            <person name="Gohl D.M."/>
            <person name="Silverstein K.A.T."/>
            <person name="Koren S."/>
            <person name="Bechman K.B."/>
            <person name="Herman A."/>
            <person name="Abrahante J.E."/>
            <person name="Garbe J."/>
        </authorList>
    </citation>
    <scope>NUCLEOTIDE SEQUENCE</scope>
    <source>
        <strain evidence="1">Duluth1</strain>
        <tissue evidence="1">Whole animal</tissue>
    </source>
</reference>
<proteinExistence type="predicted"/>
<name>A0A9D4R9B0_DREPO</name>
<accession>A0A9D4R9B0</accession>
<dbReference type="Proteomes" id="UP000828390">
    <property type="component" value="Unassembled WGS sequence"/>
</dbReference>
<dbReference type="EMBL" id="JAIWYP010000003">
    <property type="protein sequence ID" value="KAH3858467.1"/>
    <property type="molecule type" value="Genomic_DNA"/>
</dbReference>
<reference evidence="1" key="1">
    <citation type="journal article" date="2019" name="bioRxiv">
        <title>The Genome of the Zebra Mussel, Dreissena polymorpha: A Resource for Invasive Species Research.</title>
        <authorList>
            <person name="McCartney M.A."/>
            <person name="Auch B."/>
            <person name="Kono T."/>
            <person name="Mallez S."/>
            <person name="Zhang Y."/>
            <person name="Obille A."/>
            <person name="Becker A."/>
            <person name="Abrahante J.E."/>
            <person name="Garbe J."/>
            <person name="Badalamenti J.P."/>
            <person name="Herman A."/>
            <person name="Mangelson H."/>
            <person name="Liachko I."/>
            <person name="Sullivan S."/>
            <person name="Sone E.D."/>
            <person name="Koren S."/>
            <person name="Silverstein K.A.T."/>
            <person name="Beckman K.B."/>
            <person name="Gohl D.M."/>
        </authorList>
    </citation>
    <scope>NUCLEOTIDE SEQUENCE</scope>
    <source>
        <strain evidence="1">Duluth1</strain>
        <tissue evidence="1">Whole animal</tissue>
    </source>
</reference>
<evidence type="ECO:0000313" key="2">
    <source>
        <dbReference type="Proteomes" id="UP000828390"/>
    </source>
</evidence>
<evidence type="ECO:0000313" key="1">
    <source>
        <dbReference type="EMBL" id="KAH3858467.1"/>
    </source>
</evidence>